<dbReference type="AlphaFoldDB" id="A0A200R648"/>
<reference evidence="1 2" key="1">
    <citation type="journal article" date="2017" name="Mol. Plant">
        <title>The Genome of Medicinal Plant Macleaya cordata Provides New Insights into Benzylisoquinoline Alkaloids Metabolism.</title>
        <authorList>
            <person name="Liu X."/>
            <person name="Liu Y."/>
            <person name="Huang P."/>
            <person name="Ma Y."/>
            <person name="Qing Z."/>
            <person name="Tang Q."/>
            <person name="Cao H."/>
            <person name="Cheng P."/>
            <person name="Zheng Y."/>
            <person name="Yuan Z."/>
            <person name="Zhou Y."/>
            <person name="Liu J."/>
            <person name="Tang Z."/>
            <person name="Zhuo Y."/>
            <person name="Zhang Y."/>
            <person name="Yu L."/>
            <person name="Huang J."/>
            <person name="Yang P."/>
            <person name="Peng Q."/>
            <person name="Zhang J."/>
            <person name="Jiang W."/>
            <person name="Zhang Z."/>
            <person name="Lin K."/>
            <person name="Ro D.K."/>
            <person name="Chen X."/>
            <person name="Xiong X."/>
            <person name="Shang Y."/>
            <person name="Huang S."/>
            <person name="Zeng J."/>
        </authorList>
    </citation>
    <scope>NUCLEOTIDE SEQUENCE [LARGE SCALE GENOMIC DNA]</scope>
    <source>
        <strain evidence="2">cv. BLH2017</strain>
        <tissue evidence="1">Root</tissue>
    </source>
</reference>
<organism evidence="1 2">
    <name type="scientific">Macleaya cordata</name>
    <name type="common">Five-seeded plume-poppy</name>
    <name type="synonym">Bocconia cordata</name>
    <dbReference type="NCBI Taxonomy" id="56857"/>
    <lineage>
        <taxon>Eukaryota</taxon>
        <taxon>Viridiplantae</taxon>
        <taxon>Streptophyta</taxon>
        <taxon>Embryophyta</taxon>
        <taxon>Tracheophyta</taxon>
        <taxon>Spermatophyta</taxon>
        <taxon>Magnoliopsida</taxon>
        <taxon>Ranunculales</taxon>
        <taxon>Papaveraceae</taxon>
        <taxon>Papaveroideae</taxon>
        <taxon>Macleaya</taxon>
    </lineage>
</organism>
<dbReference type="OrthoDB" id="1882251at2759"/>
<keyword evidence="2" id="KW-1185">Reference proteome</keyword>
<name>A0A200R648_MACCD</name>
<dbReference type="InParanoid" id="A0A200R648"/>
<evidence type="ECO:0000313" key="2">
    <source>
        <dbReference type="Proteomes" id="UP000195402"/>
    </source>
</evidence>
<dbReference type="PANTHER" id="PTHR33527">
    <property type="entry name" value="OS07G0274300 PROTEIN"/>
    <property type="match status" value="1"/>
</dbReference>
<dbReference type="STRING" id="56857.A0A200R648"/>
<accession>A0A200R648</accession>
<proteinExistence type="predicted"/>
<dbReference type="Proteomes" id="UP000195402">
    <property type="component" value="Unassembled WGS sequence"/>
</dbReference>
<comment type="caution">
    <text evidence="1">The sequence shown here is derived from an EMBL/GenBank/DDBJ whole genome shotgun (WGS) entry which is preliminary data.</text>
</comment>
<dbReference type="PANTHER" id="PTHR33527:SF14">
    <property type="entry name" value="OS07G0274300 PROTEIN"/>
    <property type="match status" value="1"/>
</dbReference>
<dbReference type="EMBL" id="MVGT01000437">
    <property type="protein sequence ID" value="OVA18163.1"/>
    <property type="molecule type" value="Genomic_DNA"/>
</dbReference>
<evidence type="ECO:0000313" key="1">
    <source>
        <dbReference type="EMBL" id="OVA18163.1"/>
    </source>
</evidence>
<sequence>MEGSQVRRKRKALRIVDGQLFARMARNLGRDPMQCLRVIALWKWLESEFGYRNTIHLLLTDTEVSAVHTMADEAVHCINCFLSEIPPPDHSSLAIPNGFLNQTHISWPAQNRYTRIPLPTLHRYRMSALRRISETVDDVILVRAALQMSALINNNHIPLLNPALPIALVPSAVPPPIQERMLDQNLYHIINQVPLGERRTMMITFSRANPITEIELTDFFVRFYGRDCIEQCMEVANPPVRPSCCYVIVVFRSAETAAEIFSHCEEDQLVEFVLNGKPVTAIMVPSPA</sequence>
<gene>
    <name evidence="1" type="ORF">BVC80_1835g583</name>
</gene>
<protein>
    <submittedName>
        <fullName evidence="1">Uncharacterized protein</fullName>
    </submittedName>
</protein>